<dbReference type="InterPro" id="IPR035979">
    <property type="entry name" value="RBD_domain_sf"/>
</dbReference>
<proteinExistence type="predicted"/>
<comment type="caution">
    <text evidence="1">The sequence shown here is derived from an EMBL/GenBank/DDBJ whole genome shotgun (WGS) entry which is preliminary data.</text>
</comment>
<evidence type="ECO:0000313" key="1">
    <source>
        <dbReference type="EMBL" id="KAL0634347.1"/>
    </source>
</evidence>
<name>A0ABR3GF35_9PEZI</name>
<dbReference type="Proteomes" id="UP001447188">
    <property type="component" value="Unassembled WGS sequence"/>
</dbReference>
<dbReference type="SUPFAM" id="SSF54928">
    <property type="entry name" value="RNA-binding domain, RBD"/>
    <property type="match status" value="1"/>
</dbReference>
<gene>
    <name evidence="1" type="ORF">Q9L58_006751</name>
</gene>
<keyword evidence="2" id="KW-1185">Reference proteome</keyword>
<accession>A0ABR3GF35</accession>
<organism evidence="1 2">
    <name type="scientific">Discina gigas</name>
    <dbReference type="NCBI Taxonomy" id="1032678"/>
    <lineage>
        <taxon>Eukaryota</taxon>
        <taxon>Fungi</taxon>
        <taxon>Dikarya</taxon>
        <taxon>Ascomycota</taxon>
        <taxon>Pezizomycotina</taxon>
        <taxon>Pezizomycetes</taxon>
        <taxon>Pezizales</taxon>
        <taxon>Discinaceae</taxon>
        <taxon>Discina</taxon>
    </lineage>
</organism>
<protein>
    <submittedName>
        <fullName evidence="1">Uncharacterized protein</fullName>
    </submittedName>
</protein>
<evidence type="ECO:0000313" key="2">
    <source>
        <dbReference type="Proteomes" id="UP001447188"/>
    </source>
</evidence>
<dbReference type="EMBL" id="JBBBZM010000097">
    <property type="protein sequence ID" value="KAL0634347.1"/>
    <property type="molecule type" value="Genomic_DNA"/>
</dbReference>
<reference evidence="1 2" key="1">
    <citation type="submission" date="2024-02" db="EMBL/GenBank/DDBJ databases">
        <title>Discinaceae phylogenomics.</title>
        <authorList>
            <person name="Dirks A.C."/>
            <person name="James T.Y."/>
        </authorList>
    </citation>
    <scope>NUCLEOTIDE SEQUENCE [LARGE SCALE GENOMIC DNA]</scope>
    <source>
        <strain evidence="1 2">ACD0624</strain>
    </source>
</reference>
<sequence>MSSPLKPLLENTDASRFPLIRDILKDYSPSTDSHPSSWLSNPAVINAVRKTMPIGCASQYMALLDPEGQLMVWGVRKASWEHCLCIGGLQWTTLKFDLVDLFDNHDIVDPPIILGDETNFMALVYMKSLRDCGNAIADLDGALVARETVLRVALATKADLEKALVIQAQI</sequence>